<proteinExistence type="predicted"/>
<reference evidence="1 2" key="1">
    <citation type="journal article" date="2015" name="Proc. Natl. Acad. Sci. U.S.A.">
        <title>The resurrection genome of Boea hygrometrica: A blueprint for survival of dehydration.</title>
        <authorList>
            <person name="Xiao L."/>
            <person name="Yang G."/>
            <person name="Zhang L."/>
            <person name="Yang X."/>
            <person name="Zhao S."/>
            <person name="Ji Z."/>
            <person name="Zhou Q."/>
            <person name="Hu M."/>
            <person name="Wang Y."/>
            <person name="Chen M."/>
            <person name="Xu Y."/>
            <person name="Jin H."/>
            <person name="Xiao X."/>
            <person name="Hu G."/>
            <person name="Bao F."/>
            <person name="Hu Y."/>
            <person name="Wan P."/>
            <person name="Li L."/>
            <person name="Deng X."/>
            <person name="Kuang T."/>
            <person name="Xiang C."/>
            <person name="Zhu J.K."/>
            <person name="Oliver M.J."/>
            <person name="He Y."/>
        </authorList>
    </citation>
    <scope>NUCLEOTIDE SEQUENCE [LARGE SCALE GENOMIC DNA]</scope>
    <source>
        <strain evidence="2">cv. XS01</strain>
    </source>
</reference>
<gene>
    <name evidence="1" type="ORF">F511_21768</name>
</gene>
<organism evidence="1 2">
    <name type="scientific">Dorcoceras hygrometricum</name>
    <dbReference type="NCBI Taxonomy" id="472368"/>
    <lineage>
        <taxon>Eukaryota</taxon>
        <taxon>Viridiplantae</taxon>
        <taxon>Streptophyta</taxon>
        <taxon>Embryophyta</taxon>
        <taxon>Tracheophyta</taxon>
        <taxon>Spermatophyta</taxon>
        <taxon>Magnoliopsida</taxon>
        <taxon>eudicotyledons</taxon>
        <taxon>Gunneridae</taxon>
        <taxon>Pentapetalae</taxon>
        <taxon>asterids</taxon>
        <taxon>lamiids</taxon>
        <taxon>Lamiales</taxon>
        <taxon>Gesneriaceae</taxon>
        <taxon>Didymocarpoideae</taxon>
        <taxon>Trichosporeae</taxon>
        <taxon>Loxocarpinae</taxon>
        <taxon>Dorcoceras</taxon>
    </lineage>
</organism>
<protein>
    <submittedName>
        <fullName evidence="1">Uncharacterized protein</fullName>
    </submittedName>
</protein>
<dbReference type="AlphaFoldDB" id="A0A2Z7A8Z0"/>
<sequence length="84" mass="9288">MEDVHDNTSYLSDHLPPALTADYLNSMKTSEPKAQQVFQDLQLVEVLIQLVVPQEVVRVSQLCIVFICTGITAGGMSRVMLTPL</sequence>
<evidence type="ECO:0000313" key="1">
    <source>
        <dbReference type="EMBL" id="KZV18178.1"/>
    </source>
</evidence>
<dbReference type="Proteomes" id="UP000250235">
    <property type="component" value="Unassembled WGS sequence"/>
</dbReference>
<dbReference type="EMBL" id="KV017501">
    <property type="protein sequence ID" value="KZV18178.1"/>
    <property type="molecule type" value="Genomic_DNA"/>
</dbReference>
<keyword evidence="2" id="KW-1185">Reference proteome</keyword>
<evidence type="ECO:0000313" key="2">
    <source>
        <dbReference type="Proteomes" id="UP000250235"/>
    </source>
</evidence>
<name>A0A2Z7A8Z0_9LAMI</name>
<accession>A0A2Z7A8Z0</accession>